<protein>
    <submittedName>
        <fullName evidence="1">YTHDC2 protein</fullName>
    </submittedName>
</protein>
<evidence type="ECO:0000313" key="1">
    <source>
        <dbReference type="EMBL" id="JAG84959.1"/>
    </source>
</evidence>
<dbReference type="EMBL" id="GBYB01015192">
    <property type="protein sequence ID" value="JAG84959.1"/>
    <property type="molecule type" value="Transcribed_RNA"/>
</dbReference>
<feature type="non-terminal residue" evidence="1">
    <location>
        <position position="1"/>
    </location>
</feature>
<proteinExistence type="predicted"/>
<dbReference type="AlphaFoldDB" id="A0A0C9RNT2"/>
<organism evidence="1">
    <name type="scientific">Fopius arisanus</name>
    <dbReference type="NCBI Taxonomy" id="64838"/>
    <lineage>
        <taxon>Eukaryota</taxon>
        <taxon>Metazoa</taxon>
        <taxon>Ecdysozoa</taxon>
        <taxon>Arthropoda</taxon>
        <taxon>Hexapoda</taxon>
        <taxon>Insecta</taxon>
        <taxon>Pterygota</taxon>
        <taxon>Neoptera</taxon>
        <taxon>Endopterygota</taxon>
        <taxon>Hymenoptera</taxon>
        <taxon>Apocrita</taxon>
        <taxon>Ichneumonoidea</taxon>
        <taxon>Braconidae</taxon>
        <taxon>Opiinae</taxon>
        <taxon>Fopius</taxon>
    </lineage>
</organism>
<accession>A0A0C9RNT2</accession>
<reference evidence="1" key="1">
    <citation type="submission" date="2015-01" db="EMBL/GenBank/DDBJ databases">
        <title>Transcriptome Assembly of Fopius arisanus.</title>
        <authorList>
            <person name="Geib S."/>
        </authorList>
    </citation>
    <scope>NUCLEOTIDE SEQUENCE</scope>
</reference>
<name>A0A0C9RNT2_9HYME</name>
<gene>
    <name evidence="1" type="primary">YTHDC2</name>
    <name evidence="1" type="ORF">g.541</name>
</gene>
<sequence length="101" mass="11762">FIGESASEKRLEIILRSHEFSVTVTREFPDSLKISFYREIFYLANKYFGISGDSYKFAEGSRDINKLRSRDCSWGLRGWYGVYEVRPIGQKQGPAKRRTPT</sequence>